<organism evidence="1 2">
    <name type="scientific">Cavenderia fasciculata</name>
    <name type="common">Slime mold</name>
    <name type="synonym">Dictyostelium fasciculatum</name>
    <dbReference type="NCBI Taxonomy" id="261658"/>
    <lineage>
        <taxon>Eukaryota</taxon>
        <taxon>Amoebozoa</taxon>
        <taxon>Evosea</taxon>
        <taxon>Eumycetozoa</taxon>
        <taxon>Dictyostelia</taxon>
        <taxon>Acytosteliales</taxon>
        <taxon>Cavenderiaceae</taxon>
        <taxon>Cavenderia</taxon>
    </lineage>
</organism>
<proteinExistence type="predicted"/>
<protein>
    <submittedName>
        <fullName evidence="1">Uncharacterized protein</fullName>
    </submittedName>
</protein>
<reference evidence="2" key="1">
    <citation type="journal article" date="2011" name="Genome Res.">
        <title>Phylogeny-wide analysis of social amoeba genomes highlights ancient origins for complex intercellular communication.</title>
        <authorList>
            <person name="Heidel A.J."/>
            <person name="Lawal H.M."/>
            <person name="Felder M."/>
            <person name="Schilde C."/>
            <person name="Helps N.R."/>
            <person name="Tunggal B."/>
            <person name="Rivero F."/>
            <person name="John U."/>
            <person name="Schleicher M."/>
            <person name="Eichinger L."/>
            <person name="Platzer M."/>
            <person name="Noegel A.A."/>
            <person name="Schaap P."/>
            <person name="Gloeckner G."/>
        </authorList>
    </citation>
    <scope>NUCLEOTIDE SEQUENCE [LARGE SCALE GENOMIC DNA]</scope>
    <source>
        <strain evidence="2">SH3</strain>
    </source>
</reference>
<name>F4PPF1_CACFS</name>
<dbReference type="RefSeq" id="XP_004360115.1">
    <property type="nucleotide sequence ID" value="XM_004360058.1"/>
</dbReference>
<sequence>MAKATTTSNKYSTLKGRLASPTDMKNVECCICKEIVDNARQCKSATATTCDDDTCLYDVNIVGLYILLMVIPLDCSTNQCANLEESFVSLINWDVVSHSHKTILMTSIEIISHVQEKQRLEESMGETAIKLKGLVEKIEKLHVIIKEEEEREDRPNSII</sequence>
<dbReference type="EMBL" id="GL883009">
    <property type="protein sequence ID" value="EGG22264.1"/>
    <property type="molecule type" value="Genomic_DNA"/>
</dbReference>
<dbReference type="GeneID" id="14874629"/>
<dbReference type="KEGG" id="dfa:DFA_04382"/>
<dbReference type="Proteomes" id="UP000007797">
    <property type="component" value="Unassembled WGS sequence"/>
</dbReference>
<evidence type="ECO:0000313" key="1">
    <source>
        <dbReference type="EMBL" id="EGG22264.1"/>
    </source>
</evidence>
<accession>F4PPF1</accession>
<evidence type="ECO:0000313" key="2">
    <source>
        <dbReference type="Proteomes" id="UP000007797"/>
    </source>
</evidence>
<dbReference type="AlphaFoldDB" id="F4PPF1"/>
<gene>
    <name evidence="1" type="ORF">DFA_04382</name>
</gene>
<keyword evidence="2" id="KW-1185">Reference proteome</keyword>